<evidence type="ECO:0000313" key="3">
    <source>
        <dbReference type="Proteomes" id="UP001552299"/>
    </source>
</evidence>
<evidence type="ECO:0000313" key="2">
    <source>
        <dbReference type="EMBL" id="KAL0923918.1"/>
    </source>
</evidence>
<dbReference type="EMBL" id="JANQDX010000005">
    <property type="protein sequence ID" value="KAL0923918.1"/>
    <property type="molecule type" value="Genomic_DNA"/>
</dbReference>
<feature type="region of interest" description="Disordered" evidence="1">
    <location>
        <begin position="372"/>
        <end position="393"/>
    </location>
</feature>
<protein>
    <submittedName>
        <fullName evidence="2">Uncharacterized protein</fullName>
    </submittedName>
</protein>
<organism evidence="2 3">
    <name type="scientific">Dendrobium thyrsiflorum</name>
    <name type="common">Pinecone-like raceme dendrobium</name>
    <name type="synonym">Orchid</name>
    <dbReference type="NCBI Taxonomy" id="117978"/>
    <lineage>
        <taxon>Eukaryota</taxon>
        <taxon>Viridiplantae</taxon>
        <taxon>Streptophyta</taxon>
        <taxon>Embryophyta</taxon>
        <taxon>Tracheophyta</taxon>
        <taxon>Spermatophyta</taxon>
        <taxon>Magnoliopsida</taxon>
        <taxon>Liliopsida</taxon>
        <taxon>Asparagales</taxon>
        <taxon>Orchidaceae</taxon>
        <taxon>Epidendroideae</taxon>
        <taxon>Malaxideae</taxon>
        <taxon>Dendrobiinae</taxon>
        <taxon>Dendrobium</taxon>
    </lineage>
</organism>
<reference evidence="2 3" key="1">
    <citation type="journal article" date="2024" name="Plant Biotechnol. J.">
        <title>Dendrobium thyrsiflorum genome and its molecular insights into genes involved in important horticultural traits.</title>
        <authorList>
            <person name="Chen B."/>
            <person name="Wang J.Y."/>
            <person name="Zheng P.J."/>
            <person name="Li K.L."/>
            <person name="Liang Y.M."/>
            <person name="Chen X.F."/>
            <person name="Zhang C."/>
            <person name="Zhao X."/>
            <person name="He X."/>
            <person name="Zhang G.Q."/>
            <person name="Liu Z.J."/>
            <person name="Xu Q."/>
        </authorList>
    </citation>
    <scope>NUCLEOTIDE SEQUENCE [LARGE SCALE GENOMIC DNA]</scope>
    <source>
        <strain evidence="2">GZMU011</strain>
    </source>
</reference>
<evidence type="ECO:0000256" key="1">
    <source>
        <dbReference type="SAM" id="MobiDB-lite"/>
    </source>
</evidence>
<feature type="region of interest" description="Disordered" evidence="1">
    <location>
        <begin position="56"/>
        <end position="154"/>
    </location>
</feature>
<dbReference type="AlphaFoldDB" id="A0ABD0VGQ0"/>
<keyword evidence="3" id="KW-1185">Reference proteome</keyword>
<feature type="compositionally biased region" description="Basic and acidic residues" evidence="1">
    <location>
        <begin position="91"/>
        <end position="112"/>
    </location>
</feature>
<dbReference type="Proteomes" id="UP001552299">
    <property type="component" value="Unassembled WGS sequence"/>
</dbReference>
<proteinExistence type="predicted"/>
<feature type="compositionally biased region" description="Polar residues" evidence="1">
    <location>
        <begin position="20"/>
        <end position="34"/>
    </location>
</feature>
<gene>
    <name evidence="2" type="ORF">M5K25_004706</name>
</gene>
<accession>A0ABD0VGQ0</accession>
<comment type="caution">
    <text evidence="2">The sequence shown here is derived from an EMBL/GenBank/DDBJ whole genome shotgun (WGS) entry which is preliminary data.</text>
</comment>
<feature type="compositionally biased region" description="Basic and acidic residues" evidence="1">
    <location>
        <begin position="125"/>
        <end position="154"/>
    </location>
</feature>
<sequence>MPQVSGVRGTPEGGHETHNVVRQPTPQNIASTSEPDLLDKVAKFEKLNLSRSDGHFDKHKKIKASGARRGEADSTFFSRADKGKQVVYNVDKGKQPMQYEEKPKQGGGERPRQNMGTGDRTFPSLKDKMNKEYSFKREIDERRNDKKPVPEEKWETVVSKKTAKMLKQLEGVPGVKWKSPTESMLNLNGLPKVQASTSKQHLSQASSLKPGKPKFFKKKTKLKNPKEKKTMTQNVIDGLDEYYQTVRQPIKLTDFMSGLKVGETEEDGDVDFLPTEVCQVISVVPSMPVNEEYVKREAPEACMMVLPMNCSSEEDLYFLEEDESDPDIASQMEHVNLGGDSEFADESPDAIMADSEENVLSNESEPEVTAQVQLRSGKILPPPPKKGVSDKDKGKEIIHPLYVTAESDGLIIS</sequence>
<name>A0ABD0VGQ0_DENTH</name>
<feature type="region of interest" description="Disordered" evidence="1">
    <location>
        <begin position="1"/>
        <end position="36"/>
    </location>
</feature>